<keyword evidence="1" id="KW-1133">Transmembrane helix</keyword>
<gene>
    <name evidence="2" type="ORF">HMPREF0446_01554</name>
</gene>
<feature type="transmembrane region" description="Helical" evidence="1">
    <location>
        <begin position="20"/>
        <end position="42"/>
    </location>
</feature>
<dbReference type="AlphaFoldDB" id="D0BNL9"/>
<dbReference type="STRING" id="626369.HMPREF0446_01554"/>
<feature type="transmembrane region" description="Helical" evidence="1">
    <location>
        <begin position="54"/>
        <end position="77"/>
    </location>
</feature>
<name>D0BNL9_9LACT</name>
<keyword evidence="3" id="KW-1185">Reference proteome</keyword>
<dbReference type="RefSeq" id="WP_006703830.1">
    <property type="nucleotide sequence ID" value="NZ_KI391971.1"/>
</dbReference>
<protein>
    <recommendedName>
        <fullName evidence="4">CvpA family protein</fullName>
    </recommendedName>
</protein>
<evidence type="ECO:0008006" key="4">
    <source>
        <dbReference type="Google" id="ProtNLM"/>
    </source>
</evidence>
<dbReference type="Proteomes" id="UP000002939">
    <property type="component" value="Unassembled WGS sequence"/>
</dbReference>
<keyword evidence="1" id="KW-0472">Membrane</keyword>
<sequence>MKDVTNSANRSARNQQGKSFRLNFSKSILYVIAIMIIALYYYKNLPPIHYASPAFWVFLALILVLVGAIEWVTGASIAFKTSTSKFSWEQVNQSKSHIVSKIVLSIVGVLIVIAAASYFILSPLFFAESYSKMIQVQNADFATDFPKTDVTQIPLIDRDTASRLGNRRIGALTDLVSQFEVAEDYTQINIQNHPYRVSPLKYAGFWKWFSNHQDGIPNYMQVDMVNGDVEVKKPDQPIRYSEAEYFNRNIHRHLRFHHPFTLFGSPSFEVDDEGTPYYIASTYSRNFFLREPEVNGLITVNALTGESKHYNLQEIPHWVDRVYSAELILHQLEMNGKYKLGFWNTIFSKKGVTVPTKGYNYLPMNDDIYLYTGITSVASDNSNIGFVLVNTRTKEAKMYPVSAAEEFSAMSSAEGSVQETGYKATFPLLISLNGKPMYILSLKDSSGLIKKYALIDVENYQNVYVETSVSRLIQKYEQSAPTEEVGTDSDDHLTSVTGKVQDIQGVVINGNTIYYLLVDDKVYRAPATIQNRLPFVQKEQQVEMQVTARGEVRSISIK</sequence>
<dbReference type="OrthoDB" id="3169575at2"/>
<evidence type="ECO:0000256" key="1">
    <source>
        <dbReference type="SAM" id="Phobius"/>
    </source>
</evidence>
<feature type="transmembrane region" description="Helical" evidence="1">
    <location>
        <begin position="98"/>
        <end position="121"/>
    </location>
</feature>
<organism evidence="2 3">
    <name type="scientific">Granulicatella elegans ATCC 700633</name>
    <dbReference type="NCBI Taxonomy" id="626369"/>
    <lineage>
        <taxon>Bacteria</taxon>
        <taxon>Bacillati</taxon>
        <taxon>Bacillota</taxon>
        <taxon>Bacilli</taxon>
        <taxon>Lactobacillales</taxon>
        <taxon>Carnobacteriaceae</taxon>
        <taxon>Granulicatella</taxon>
    </lineage>
</organism>
<evidence type="ECO:0000313" key="3">
    <source>
        <dbReference type="Proteomes" id="UP000002939"/>
    </source>
</evidence>
<proteinExistence type="predicted"/>
<dbReference type="HOGENOM" id="CLU_015927_0_0_9"/>
<comment type="caution">
    <text evidence="2">The sequence shown here is derived from an EMBL/GenBank/DDBJ whole genome shotgun (WGS) entry which is preliminary data.</text>
</comment>
<evidence type="ECO:0000313" key="2">
    <source>
        <dbReference type="EMBL" id="EEW92362.1"/>
    </source>
</evidence>
<reference evidence="2" key="1">
    <citation type="submission" date="2009-09" db="EMBL/GenBank/DDBJ databases">
        <authorList>
            <consortium name="The Broad Institute Genome Sequencing Platform"/>
            <person name="Ward D."/>
            <person name="Feldgarden M."/>
            <person name="Earl A."/>
            <person name="Young S.K."/>
            <person name="Zeng Q."/>
            <person name="Koehrsen M."/>
            <person name="Alvarado L."/>
            <person name="Berlin A."/>
            <person name="Bochicchio J."/>
            <person name="Borenstein D."/>
            <person name="Chapman S.B."/>
            <person name="Chen Z."/>
            <person name="Engels R."/>
            <person name="Freedman E."/>
            <person name="Gellesch M."/>
            <person name="Goldberg J."/>
            <person name="Griggs A."/>
            <person name="Gujja S."/>
            <person name="Heilman E."/>
            <person name="Heiman D."/>
            <person name="Hepburn T."/>
            <person name="Howarth C."/>
            <person name="Jen D."/>
            <person name="Larson L."/>
            <person name="Lewis B."/>
            <person name="Mehta T."/>
            <person name="Park D."/>
            <person name="Pearson M."/>
            <person name="Roberts A."/>
            <person name="Saif S."/>
            <person name="Shea T."/>
            <person name="Shenoy N."/>
            <person name="Sisk P."/>
            <person name="Stolte C."/>
            <person name="Sykes S."/>
            <person name="Thomson T."/>
            <person name="Walk T."/>
            <person name="White J."/>
            <person name="Yandava C."/>
            <person name="Sibley C.D."/>
            <person name="Field T.R."/>
            <person name="Grinwis M."/>
            <person name="Eshaghurshan C.S."/>
            <person name="Surette M.G."/>
            <person name="Haas B."/>
            <person name="Nusbaum C."/>
            <person name="Birren B."/>
        </authorList>
    </citation>
    <scope>NUCLEOTIDE SEQUENCE [LARGE SCALE GENOMIC DNA]</scope>
    <source>
        <strain evidence="2">ATCC 700633</strain>
    </source>
</reference>
<accession>D0BNL9</accession>
<dbReference type="eggNOG" id="ENOG502Z7PD">
    <property type="taxonomic scope" value="Bacteria"/>
</dbReference>
<reference evidence="2" key="2">
    <citation type="submission" date="2011-10" db="EMBL/GenBank/DDBJ databases">
        <title>The Genome Sequence of Granulicatella elegans ATCC 700633.</title>
        <authorList>
            <consortium name="The Broad Institute Genome Sequencing Platform"/>
            <consortium name="The Broad Institute Genome Sequencing Center for Infectious Disease"/>
            <person name="Earl A."/>
            <person name="Ward D."/>
            <person name="Feldgarden M."/>
            <person name="Gevers D."/>
            <person name="Sibley C.D."/>
            <person name="Field T.R."/>
            <person name="Grinwis M."/>
            <person name="Eshaghurshan C.S."/>
            <person name="Surette M.G."/>
            <person name="Young S.K."/>
            <person name="Zeng Q."/>
            <person name="Gargeya S."/>
            <person name="Fitzgerald M."/>
            <person name="Haas B."/>
            <person name="Abouelleil A."/>
            <person name="Alvarado L."/>
            <person name="Arachchi H.M."/>
            <person name="Berlin A."/>
            <person name="Brown A."/>
            <person name="Chapman S.B."/>
            <person name="Chen Z."/>
            <person name="Dunbar C."/>
            <person name="Freedman E."/>
            <person name="Gearin G."/>
            <person name="Goldberg J."/>
            <person name="Griggs A."/>
            <person name="Gujja S."/>
            <person name="Heiman D."/>
            <person name="Howarth C."/>
            <person name="Larson L."/>
            <person name="Lui A."/>
            <person name="MacDonald P.J.P."/>
            <person name="Montmayeur A."/>
            <person name="Murphy C."/>
            <person name="Neiman D."/>
            <person name="Pearson M."/>
            <person name="Priest M."/>
            <person name="Roberts A."/>
            <person name="Saif S."/>
            <person name="Shea T."/>
            <person name="Shenoy N."/>
            <person name="Sisk P."/>
            <person name="Stolte C."/>
            <person name="Sykes S."/>
            <person name="Wortman J."/>
            <person name="Nusbaum C."/>
            <person name="Birren B."/>
        </authorList>
    </citation>
    <scope>NUCLEOTIDE SEQUENCE [LARGE SCALE GENOMIC DNA]</scope>
    <source>
        <strain evidence="2">ATCC 700633</strain>
    </source>
</reference>
<keyword evidence="1" id="KW-0812">Transmembrane</keyword>
<dbReference type="EMBL" id="ACRF02000017">
    <property type="protein sequence ID" value="EEW92362.1"/>
    <property type="molecule type" value="Genomic_DNA"/>
</dbReference>